<dbReference type="OrthoDB" id="9808774at2"/>
<dbReference type="InterPro" id="IPR028624">
    <property type="entry name" value="Tscrpt_elong_fac_GreA/B"/>
</dbReference>
<gene>
    <name evidence="8" type="primary">greA</name>
    <name evidence="12" type="ORF">SAMN04487977_10173</name>
</gene>
<dbReference type="PANTHER" id="PTHR30437:SF4">
    <property type="entry name" value="TRANSCRIPTION ELONGATION FACTOR GREA"/>
    <property type="match status" value="1"/>
</dbReference>
<keyword evidence="3 8" id="KW-0805">Transcription regulation</keyword>
<accession>A0A1H8ZSH6</accession>
<feature type="domain" description="Transcription elongation factor GreA/GreB N-terminal" evidence="11">
    <location>
        <begin position="762"/>
        <end position="831"/>
    </location>
</feature>
<evidence type="ECO:0000256" key="9">
    <source>
        <dbReference type="RuleBase" id="RU000556"/>
    </source>
</evidence>
<dbReference type="Proteomes" id="UP000182360">
    <property type="component" value="Unassembled WGS sequence"/>
</dbReference>
<dbReference type="eggNOG" id="COG0782">
    <property type="taxonomic scope" value="Bacteria"/>
</dbReference>
<evidence type="ECO:0000259" key="11">
    <source>
        <dbReference type="Pfam" id="PF03449"/>
    </source>
</evidence>
<dbReference type="InterPro" id="IPR036805">
    <property type="entry name" value="Tscrpt_elong_fac_GreA/B_N_sf"/>
</dbReference>
<sequence>MADLMQSIQDMLKEETWTRATISNYTQNNLKELADLVEKAKSEGIIKEVHEVCQEHLSHSKDSIIALYICGILDLQNGSLDNSALVTLVDIFQKNHKENIVNYLCESILADDENNKFALRTLAESYETENDSKVWDLYEKIVRIDFEEADIAKKLAEHYEASGAEDNAISYYKKAILRYINANNYNACKEVWSKLVQLMPEEFDFFQNLRRKISKQIGELKTPALMQELYNYYKDNKKWDTAIIILKQNLEIDPKDTWARKEITDCFRGKYAAHSHLEDYIRSSNLSASYRNVFEAISDFEKHIAFDKGGFVFHRNWGVGIIKSLDNDTLTINFGKAAGIHEIKLSMAVTALKPLAKDHIWVLKALNYVKEGDKKVPLADKIKKDKEWTLKTIIKSYDNNCDLKTIKNELVRTVTEKDGKTKKEYGILTSGEWTSWNAAAKKILETNPVFGVNPNDINMYTVREGNITPVEKLANEFKAQKQFFARADIFMKFFNDEEMDRTNDNFAEMYAYFTSFLKNISKITEQVIASYLIVRQVSTQDSRFLYPVRETFAEIYNHIEDPRELFKELKDSKNTHLKADFLECIKMLPDWNVQYIRLFPTVLDMKLINELINAGFTADVQKLAKTSFEAYKDYRETVLFFFEKCQGYDWFRLADISYEKQLITLINIIELTFREINNHVNTTENKKINKKATELLFESDTIFEYMFSKDEDTVKKMYTLIDDIADMDPSYKSTARNKILEKYPDFKFRVSEEKLTQPKGMIVTSKKLAEKKAEIDDIKNVQLEKNKVELADAKAKGDLKENAEYQAAKETKHQLELRLSKLQEELNRAVIFDPTTSTTAIVSFATEVTLHNNIENKDEVYTILGPWESDPENNIISYMSPFGNAILDKKVGDTAKFVINEHNYDFTIKAINKAKNF</sequence>
<dbReference type="Pfam" id="PF01272">
    <property type="entry name" value="GreA_GreB"/>
    <property type="match status" value="1"/>
</dbReference>
<dbReference type="SUPFAM" id="SSF46557">
    <property type="entry name" value="GreA transcript cleavage protein, N-terminal domain"/>
    <property type="match status" value="1"/>
</dbReference>
<name>A0A1H8ZSH6_9SPIR</name>
<dbReference type="InterPro" id="IPR036953">
    <property type="entry name" value="GreA/GreB_C_sf"/>
</dbReference>
<evidence type="ECO:0000313" key="12">
    <source>
        <dbReference type="EMBL" id="SEP67237.1"/>
    </source>
</evidence>
<dbReference type="GO" id="GO:0070063">
    <property type="term" value="F:RNA polymerase binding"/>
    <property type="evidence" value="ECO:0007669"/>
    <property type="project" value="InterPro"/>
</dbReference>
<comment type="similarity">
    <text evidence="1 8 9">Belongs to the GreA/GreB family.</text>
</comment>
<dbReference type="STRING" id="163.SAMN04487775_108117"/>
<dbReference type="Gene3D" id="3.10.50.30">
    <property type="entry name" value="Transcription elongation factor, GreA/GreB, C-terminal domain"/>
    <property type="match status" value="1"/>
</dbReference>
<evidence type="ECO:0000256" key="7">
    <source>
        <dbReference type="ARBA" id="ARBA00030776"/>
    </source>
</evidence>
<dbReference type="SUPFAM" id="SSF54534">
    <property type="entry name" value="FKBP-like"/>
    <property type="match status" value="1"/>
</dbReference>
<dbReference type="InterPro" id="IPR001437">
    <property type="entry name" value="Tscrpt_elong_fac_GreA/B_C"/>
</dbReference>
<evidence type="ECO:0000313" key="13">
    <source>
        <dbReference type="Proteomes" id="UP000182360"/>
    </source>
</evidence>
<dbReference type="InterPro" id="IPR018151">
    <property type="entry name" value="TF_GreA/GreB_CS"/>
</dbReference>
<keyword evidence="13" id="KW-1185">Reference proteome</keyword>
<dbReference type="InterPro" id="IPR011990">
    <property type="entry name" value="TPR-like_helical_dom_sf"/>
</dbReference>
<dbReference type="Pfam" id="PF03449">
    <property type="entry name" value="GreA_GreB_N"/>
    <property type="match status" value="1"/>
</dbReference>
<dbReference type="GO" id="GO:0006354">
    <property type="term" value="P:DNA-templated transcription elongation"/>
    <property type="evidence" value="ECO:0007669"/>
    <property type="project" value="TreeGrafter"/>
</dbReference>
<keyword evidence="12" id="KW-0648">Protein biosynthesis</keyword>
<dbReference type="NCBIfam" id="NF011309">
    <property type="entry name" value="PRK14720.1"/>
    <property type="match status" value="1"/>
</dbReference>
<dbReference type="HAMAP" id="MF_00105">
    <property type="entry name" value="GreA_GreB"/>
    <property type="match status" value="1"/>
</dbReference>
<evidence type="ECO:0000256" key="5">
    <source>
        <dbReference type="ARBA" id="ARBA00023163"/>
    </source>
</evidence>
<dbReference type="InterPro" id="IPR006359">
    <property type="entry name" value="Tscrpt_elong_fac_GreA"/>
</dbReference>
<dbReference type="PROSITE" id="PS00830">
    <property type="entry name" value="GREAB_2"/>
    <property type="match status" value="1"/>
</dbReference>
<evidence type="ECO:0000256" key="6">
    <source>
        <dbReference type="ARBA" id="ARBA00024916"/>
    </source>
</evidence>
<dbReference type="EMBL" id="FOFU01000001">
    <property type="protein sequence ID" value="SEP67237.1"/>
    <property type="molecule type" value="Genomic_DNA"/>
</dbReference>
<organism evidence="12 13">
    <name type="scientific">Treponema bryantii</name>
    <dbReference type="NCBI Taxonomy" id="163"/>
    <lineage>
        <taxon>Bacteria</taxon>
        <taxon>Pseudomonadati</taxon>
        <taxon>Spirochaetota</taxon>
        <taxon>Spirochaetia</taxon>
        <taxon>Spirochaetales</taxon>
        <taxon>Treponemataceae</taxon>
        <taxon>Treponema</taxon>
    </lineage>
</organism>
<keyword evidence="12" id="KW-0251">Elongation factor</keyword>
<feature type="domain" description="Transcription elongation factor GreA/GreB C-terminal" evidence="10">
    <location>
        <begin position="841"/>
        <end position="912"/>
    </location>
</feature>
<dbReference type="PANTHER" id="PTHR30437">
    <property type="entry name" value="TRANSCRIPTION ELONGATION FACTOR GREA"/>
    <property type="match status" value="1"/>
</dbReference>
<dbReference type="InterPro" id="IPR022691">
    <property type="entry name" value="Tscrpt_elong_fac_GreA/B_N"/>
</dbReference>
<dbReference type="Gene3D" id="1.25.40.10">
    <property type="entry name" value="Tetratricopeptide repeat domain"/>
    <property type="match status" value="2"/>
</dbReference>
<evidence type="ECO:0000259" key="10">
    <source>
        <dbReference type="Pfam" id="PF01272"/>
    </source>
</evidence>
<dbReference type="InterPro" id="IPR023459">
    <property type="entry name" value="Tscrpt_elong_fac_GreA/B_fam"/>
</dbReference>
<evidence type="ECO:0000256" key="8">
    <source>
        <dbReference type="HAMAP-Rule" id="MF_00105"/>
    </source>
</evidence>
<evidence type="ECO:0000256" key="4">
    <source>
        <dbReference type="ARBA" id="ARBA00023125"/>
    </source>
</evidence>
<dbReference type="GO" id="GO:0003746">
    <property type="term" value="F:translation elongation factor activity"/>
    <property type="evidence" value="ECO:0007669"/>
    <property type="project" value="UniProtKB-KW"/>
</dbReference>
<keyword evidence="4 8" id="KW-0238">DNA-binding</keyword>
<keyword evidence="5 8" id="KW-0804">Transcription</keyword>
<dbReference type="AlphaFoldDB" id="A0A1H8ZSH6"/>
<dbReference type="SUPFAM" id="SSF48452">
    <property type="entry name" value="TPR-like"/>
    <property type="match status" value="1"/>
</dbReference>
<dbReference type="Gene3D" id="1.10.287.180">
    <property type="entry name" value="Transcription elongation factor, GreA/GreB, N-terminal domain"/>
    <property type="match status" value="1"/>
</dbReference>
<reference evidence="12 13" key="1">
    <citation type="submission" date="2016-10" db="EMBL/GenBank/DDBJ databases">
        <authorList>
            <person name="de Groot N.N."/>
        </authorList>
    </citation>
    <scope>NUCLEOTIDE SEQUENCE [LARGE SCALE GENOMIC DNA]</scope>
    <source>
        <strain evidence="12 13">B25</strain>
    </source>
</reference>
<dbReference type="GO" id="GO:0003677">
    <property type="term" value="F:DNA binding"/>
    <property type="evidence" value="ECO:0007669"/>
    <property type="project" value="UniProtKB-UniRule"/>
</dbReference>
<dbReference type="PROSITE" id="PS00829">
    <property type="entry name" value="GREAB_1"/>
    <property type="match status" value="1"/>
</dbReference>
<dbReference type="NCBIfam" id="TIGR01462">
    <property type="entry name" value="greA"/>
    <property type="match status" value="1"/>
</dbReference>
<comment type="function">
    <text evidence="6 8 9">Necessary for efficient RNA polymerase transcription elongation past template-encoded arresting sites. The arresting sites in DNA have the property of trapping a certain fraction of elongating RNA polymerases that pass through, resulting in locked ternary complexes. Cleavage of the nascent transcript by cleavage factors such as GreA or GreB allows the resumption of elongation from the new 3'terminus. GreA releases sequences of 2 to 3 nucleotides.</text>
</comment>
<dbReference type="eggNOG" id="COG1747">
    <property type="taxonomic scope" value="Bacteria"/>
</dbReference>
<evidence type="ECO:0000256" key="3">
    <source>
        <dbReference type="ARBA" id="ARBA00023015"/>
    </source>
</evidence>
<protein>
    <recommendedName>
        <fullName evidence="2 8">Transcription elongation factor GreA</fullName>
    </recommendedName>
    <alternativeName>
        <fullName evidence="7 8">Transcript cleavage factor GreA</fullName>
    </alternativeName>
</protein>
<dbReference type="RefSeq" id="WP_074639860.1">
    <property type="nucleotide sequence ID" value="NZ_AP025286.1"/>
</dbReference>
<evidence type="ECO:0000256" key="1">
    <source>
        <dbReference type="ARBA" id="ARBA00008213"/>
    </source>
</evidence>
<proteinExistence type="inferred from homology"/>
<evidence type="ECO:0000256" key="2">
    <source>
        <dbReference type="ARBA" id="ARBA00013729"/>
    </source>
</evidence>
<dbReference type="GO" id="GO:0032784">
    <property type="term" value="P:regulation of DNA-templated transcription elongation"/>
    <property type="evidence" value="ECO:0007669"/>
    <property type="project" value="UniProtKB-UniRule"/>
</dbReference>